<dbReference type="EMBL" id="JANBPK010000811">
    <property type="protein sequence ID" value="KAJ2931074.1"/>
    <property type="molecule type" value="Genomic_DNA"/>
</dbReference>
<dbReference type="Gene3D" id="1.10.510.10">
    <property type="entry name" value="Transferase(Phosphotransferase) domain 1"/>
    <property type="match status" value="1"/>
</dbReference>
<evidence type="ECO:0008006" key="3">
    <source>
        <dbReference type="Google" id="ProtNLM"/>
    </source>
</evidence>
<name>A0A9W8MJR0_9AGAR</name>
<protein>
    <recommendedName>
        <fullName evidence="3">Protein kinase domain-containing protein</fullName>
    </recommendedName>
</protein>
<dbReference type="OrthoDB" id="3261131at2759"/>
<evidence type="ECO:0000313" key="1">
    <source>
        <dbReference type="EMBL" id="KAJ2931074.1"/>
    </source>
</evidence>
<comment type="caution">
    <text evidence="1">The sequence shown here is derived from an EMBL/GenBank/DDBJ whole genome shotgun (WGS) entry which is preliminary data.</text>
</comment>
<dbReference type="AlphaFoldDB" id="A0A9W8MJR0"/>
<dbReference type="SUPFAM" id="SSF56112">
    <property type="entry name" value="Protein kinase-like (PK-like)"/>
    <property type="match status" value="1"/>
</dbReference>
<keyword evidence="2" id="KW-1185">Reference proteome</keyword>
<sequence>MADRQLRSAGKPVEVFPQDVISVNWSFMQDNSPAEIVHLSRSEFTKSISNLRTLFAQELLQKFDFEAKTSSKLKFYKPERTIVEDPCEAGFTWTGKELKQIPPSRSLSFYISDIVENQDLIHLVVSAQPAETCPKDDVPSELPAFRRYKQVLETPGKSPSQAAKSTEYPKTQAKFVTAIHDGRQGNGAPCRIAPSVELYHFIFRRFLSRLRDPSHQPSKSDVLKVRELFNYTPRFADESTRNETVLPILAKILGCSLDKVKNPDTMTPDGIYAVNVENVPVPFLIIELESELGDGGSDPSTQAGLSMKCTWIQDDSRKLIRERCCCPTFLIAGAGPWFTIMGGVFTDKVIVQRLTDMMWLVESSTEEANRVYNAARVFSALRISLGELKKYYEDIATNDNVQPLVDSSHPRFFPYPTCYTDRLTSEKVDFSYVKPLEDSDHCVTFLVKTAEISREFAVVKFVSRYGADVHDFLAQKGHAPRLRYHGSLDDDEAADDALERGMGQPPDGLFVGPLKMVVMDYVETPKTVKLSQPHRKQVEEILRLLHPAGYVFGDLRAQNVLCDIQDKVKLIDFNWAGRYNLGARDKGTIVPEDVQQQIDELAAKANAYDRRSGGGDREAVPATEERYAHYPYNINSTIKWHTDVGPMKPIRPEHDWFMLGKFL</sequence>
<organism evidence="1 2">
    <name type="scientific">Candolleomyces eurysporus</name>
    <dbReference type="NCBI Taxonomy" id="2828524"/>
    <lineage>
        <taxon>Eukaryota</taxon>
        <taxon>Fungi</taxon>
        <taxon>Dikarya</taxon>
        <taxon>Basidiomycota</taxon>
        <taxon>Agaricomycotina</taxon>
        <taxon>Agaricomycetes</taxon>
        <taxon>Agaricomycetidae</taxon>
        <taxon>Agaricales</taxon>
        <taxon>Agaricineae</taxon>
        <taxon>Psathyrellaceae</taxon>
        <taxon>Candolleomyces</taxon>
    </lineage>
</organism>
<proteinExistence type="predicted"/>
<dbReference type="InterPro" id="IPR011009">
    <property type="entry name" value="Kinase-like_dom_sf"/>
</dbReference>
<reference evidence="1" key="1">
    <citation type="submission" date="2022-06" db="EMBL/GenBank/DDBJ databases">
        <title>Genome Sequence of Candolleomyces eurysporus.</title>
        <authorList>
            <person name="Buettner E."/>
        </authorList>
    </citation>
    <scope>NUCLEOTIDE SEQUENCE</scope>
    <source>
        <strain evidence="1">VTCC 930004</strain>
    </source>
</reference>
<accession>A0A9W8MJR0</accession>
<evidence type="ECO:0000313" key="2">
    <source>
        <dbReference type="Proteomes" id="UP001140091"/>
    </source>
</evidence>
<feature type="non-terminal residue" evidence="1">
    <location>
        <position position="663"/>
    </location>
</feature>
<dbReference type="Proteomes" id="UP001140091">
    <property type="component" value="Unassembled WGS sequence"/>
</dbReference>
<gene>
    <name evidence="1" type="ORF">H1R20_g5986</name>
</gene>